<proteinExistence type="predicted"/>
<feature type="transmembrane region" description="Helical" evidence="2">
    <location>
        <begin position="129"/>
        <end position="147"/>
    </location>
</feature>
<feature type="transmembrane region" description="Helical" evidence="2">
    <location>
        <begin position="350"/>
        <end position="368"/>
    </location>
</feature>
<feature type="transmembrane region" description="Helical" evidence="2">
    <location>
        <begin position="418"/>
        <end position="437"/>
    </location>
</feature>
<name>A0A2U3JVX4_9FIRM</name>
<dbReference type="OrthoDB" id="9776737at2"/>
<feature type="transmembrane region" description="Helical" evidence="2">
    <location>
        <begin position="12"/>
        <end position="30"/>
    </location>
</feature>
<feature type="region of interest" description="Disordered" evidence="1">
    <location>
        <begin position="52"/>
        <end position="118"/>
    </location>
</feature>
<feature type="compositionally biased region" description="Polar residues" evidence="1">
    <location>
        <begin position="52"/>
        <end position="66"/>
    </location>
</feature>
<organism evidence="3 4">
    <name type="scientific">Candidatus Desulfosporosinus infrequens</name>
    <dbReference type="NCBI Taxonomy" id="2043169"/>
    <lineage>
        <taxon>Bacteria</taxon>
        <taxon>Bacillati</taxon>
        <taxon>Bacillota</taxon>
        <taxon>Clostridia</taxon>
        <taxon>Eubacteriales</taxon>
        <taxon>Desulfitobacteriaceae</taxon>
        <taxon>Desulfosporosinus</taxon>
    </lineage>
</organism>
<keyword evidence="2" id="KW-1133">Transmembrane helix</keyword>
<feature type="transmembrane region" description="Helical" evidence="2">
    <location>
        <begin position="444"/>
        <end position="462"/>
    </location>
</feature>
<accession>A0A2U3JVX4</accession>
<reference evidence="4" key="1">
    <citation type="submission" date="2018-02" db="EMBL/GenBank/DDBJ databases">
        <authorList>
            <person name="Hausmann B."/>
        </authorList>
    </citation>
    <scope>NUCLEOTIDE SEQUENCE [LARGE SCALE GENOMIC DNA]</scope>
    <source>
        <strain evidence="4">Peat soil MAG SbF1</strain>
    </source>
</reference>
<feature type="transmembrane region" description="Helical" evidence="2">
    <location>
        <begin position="159"/>
        <end position="181"/>
    </location>
</feature>
<keyword evidence="2" id="KW-0472">Membrane</keyword>
<feature type="transmembrane region" description="Helical" evidence="2">
    <location>
        <begin position="488"/>
        <end position="507"/>
    </location>
</feature>
<feature type="transmembrane region" description="Helical" evidence="2">
    <location>
        <begin position="217"/>
        <end position="242"/>
    </location>
</feature>
<feature type="transmembrane region" description="Helical" evidence="2">
    <location>
        <begin position="315"/>
        <end position="338"/>
    </location>
</feature>
<evidence type="ECO:0000313" key="3">
    <source>
        <dbReference type="EMBL" id="SPF31541.1"/>
    </source>
</evidence>
<feature type="transmembrane region" description="Helical" evidence="2">
    <location>
        <begin position="468"/>
        <end position="483"/>
    </location>
</feature>
<gene>
    <name evidence="3" type="ORF">SBF1_1010028</name>
</gene>
<dbReference type="EMBL" id="OMOF01000004">
    <property type="protein sequence ID" value="SPF31541.1"/>
    <property type="molecule type" value="Genomic_DNA"/>
</dbReference>
<feature type="transmembrane region" description="Helical" evidence="2">
    <location>
        <begin position="263"/>
        <end position="283"/>
    </location>
</feature>
<protein>
    <submittedName>
        <fullName evidence="3">Putative membrane protein</fullName>
    </submittedName>
</protein>
<feature type="compositionally biased region" description="Low complexity" evidence="1">
    <location>
        <begin position="67"/>
        <end position="84"/>
    </location>
</feature>
<evidence type="ECO:0000256" key="2">
    <source>
        <dbReference type="SAM" id="Phobius"/>
    </source>
</evidence>
<keyword evidence="2" id="KW-0812">Transmembrane</keyword>
<sequence length="565" mass="62111">MAIKKHILKISLFLVLLFSGVVCTTTLWSYGSNVQSTPNNIVSLNSIPIQSNPSSGNIDQSGSKGVNQDQSISQSQNTSQNSPQPLNGQFQPSATSQRIAPNHGSKPNGRANGSEGTNASAGASYTPEIIAYAVAFLIFFLAAYFLVIKKKVKIQPGNVKILILTLLGVGLLLRIPLALVISSHPFDLSTFRNWASTAANNFWQFYQGRNASDYPPLYIYLLFLIGKLGSLSALSPYFTLLLKLPSIVADIATSFLIYRLAKKYLSVEISILLAAFYTFNPAVLINSTIWGQVDSFFTLIIVGAIVLLTEKKIGFASVLFTAAVLMKPQGIIFLPVLFFELIRRKALKSWINVVLSGLVTAIVIVLPFSLHTNGLWIFKLFASTLGEYPYASVNAFNFFSLLGANFTKDAGTLFVLSYHSWGMMAIVLITAFSWFLFIKGKSRVYASAVALLLIDGVFTFSTRMHERYLFPAVALSILTFIYLKDKRLLLLAAGYSTSIYINTHFVLYETQIGINSISYGPVLIVTSLLNVLLFVYLIKVLYDVAIRERRESSGASPNGGLVHLI</sequence>
<dbReference type="AlphaFoldDB" id="A0A2U3JVX4"/>
<feature type="compositionally biased region" description="Polar residues" evidence="1">
    <location>
        <begin position="85"/>
        <end position="99"/>
    </location>
</feature>
<evidence type="ECO:0000313" key="4">
    <source>
        <dbReference type="Proteomes" id="UP000238916"/>
    </source>
</evidence>
<dbReference type="Proteomes" id="UP000238916">
    <property type="component" value="Unassembled WGS sequence"/>
</dbReference>
<evidence type="ECO:0000256" key="1">
    <source>
        <dbReference type="SAM" id="MobiDB-lite"/>
    </source>
</evidence>
<feature type="transmembrane region" description="Helical" evidence="2">
    <location>
        <begin position="519"/>
        <end position="542"/>
    </location>
</feature>